<dbReference type="EMBL" id="NJAI01000005">
    <property type="protein sequence ID" value="PHM54258.1"/>
    <property type="molecule type" value="Genomic_DNA"/>
</dbReference>
<dbReference type="OrthoDB" id="6452945at2"/>
<protein>
    <recommendedName>
        <fullName evidence="1">Virulence factor Evf domain-containing protein</fullName>
    </recommendedName>
</protein>
<accession>A0A2G0Q4V8</accession>
<dbReference type="InterPro" id="IPR041576">
    <property type="entry name" value="Evf"/>
</dbReference>
<feature type="domain" description="Virulence factor Evf" evidence="1">
    <location>
        <begin position="37"/>
        <end position="271"/>
    </location>
</feature>
<keyword evidence="4" id="KW-1185">Reference proteome</keyword>
<evidence type="ECO:0000313" key="4">
    <source>
        <dbReference type="Proteomes" id="UP000094600"/>
    </source>
</evidence>
<name>A0A2G0Q4V8_XENHO</name>
<evidence type="ECO:0000313" key="5">
    <source>
        <dbReference type="Proteomes" id="UP000225433"/>
    </source>
</evidence>
<dbReference type="EMBL" id="CP016176">
    <property type="protein sequence ID" value="AOM40105.1"/>
    <property type="molecule type" value="Genomic_DNA"/>
</dbReference>
<gene>
    <name evidence="2" type="ORF">A9255_05645</name>
    <name evidence="3" type="ORF">Xhom_03335</name>
</gene>
<evidence type="ECO:0000313" key="3">
    <source>
        <dbReference type="EMBL" id="PHM54258.1"/>
    </source>
</evidence>
<proteinExistence type="predicted"/>
<evidence type="ECO:0000259" key="1">
    <source>
        <dbReference type="Pfam" id="PF18270"/>
    </source>
</evidence>
<dbReference type="Proteomes" id="UP000094600">
    <property type="component" value="Chromosome"/>
</dbReference>
<reference evidence="2 4" key="1">
    <citation type="submission" date="2016-06" db="EMBL/GenBank/DDBJ databases">
        <title>Bacterial characters and pathogenicity of Xenorhabdus hominickii from an entomopathogenic nematode, Steinernema monticolum.</title>
        <authorList>
            <person name="Park Y."/>
            <person name="Kim Y."/>
        </authorList>
    </citation>
    <scope>NUCLEOTIDE SEQUENCE [LARGE SCALE GENOMIC DNA]</scope>
    <source>
        <strain evidence="2 4">ANU1</strain>
    </source>
</reference>
<dbReference type="AlphaFoldDB" id="A0A2G0Q4V8"/>
<dbReference type="RefSeq" id="WP_069315845.1">
    <property type="nucleotide sequence ID" value="NZ_CAWNQJ010000079.1"/>
</dbReference>
<reference evidence="3 5" key="2">
    <citation type="journal article" date="2017" name="Nat. Microbiol.">
        <title>Natural product diversity associated with the nematode symbionts Photorhabdus and Xenorhabdus.</title>
        <authorList>
            <person name="Tobias N.J."/>
            <person name="Wolff H."/>
            <person name="Djahanschiri B."/>
            <person name="Grundmann F."/>
            <person name="Kronenwerth M."/>
            <person name="Shi Y.M."/>
            <person name="Simonyi S."/>
            <person name="Grun P."/>
            <person name="Shapiro-Ilan D."/>
            <person name="Pidot S.J."/>
            <person name="Stinear T.P."/>
            <person name="Ebersberger I."/>
            <person name="Bode H.B."/>
        </authorList>
    </citation>
    <scope>NUCLEOTIDE SEQUENCE [LARGE SCALE GENOMIC DNA]</scope>
    <source>
        <strain evidence="3 5">DSM 17903</strain>
    </source>
</reference>
<evidence type="ECO:0000313" key="2">
    <source>
        <dbReference type="EMBL" id="AOM40105.1"/>
    </source>
</evidence>
<organism evidence="3 5">
    <name type="scientific">Xenorhabdus hominickii</name>
    <dbReference type="NCBI Taxonomy" id="351679"/>
    <lineage>
        <taxon>Bacteria</taxon>
        <taxon>Pseudomonadati</taxon>
        <taxon>Pseudomonadota</taxon>
        <taxon>Gammaproteobacteria</taxon>
        <taxon>Enterobacterales</taxon>
        <taxon>Morganellaceae</taxon>
        <taxon>Xenorhabdus</taxon>
    </lineage>
</organism>
<dbReference type="KEGG" id="xho:A9255_05645"/>
<dbReference type="Pfam" id="PF18270">
    <property type="entry name" value="Evf"/>
    <property type="match status" value="1"/>
</dbReference>
<dbReference type="Proteomes" id="UP000225433">
    <property type="component" value="Unassembled WGS sequence"/>
</dbReference>
<sequence length="273" mass="31365">MNIATDKKHKNYLINIQQADQFFSADIDHKFSLSNYRLNDTDGLVQFIITSQITDQANVIKQFNEIKKTQIALSSIATDYINQYVHAHGKGYKTDIQFWGDIIAKLPLMSVRNIESQTYRHEMVGFSIATNLLQLIMDLVLSTYSPSMQSFSNFLRQQGEAIRLGLKRNDDHYSTLTLASVIEAIGVEGQVMYVPKLKLYKIDFNRTNSEITSNCASNETINVEFTYSSYVALFDYQALEDPEIKMAFDNFLLKNKRFSIENSDNFFNGEFKV</sequence>